<feature type="signal peptide" evidence="5">
    <location>
        <begin position="1"/>
        <end position="19"/>
    </location>
</feature>
<dbReference type="Proteomes" id="UP000310200">
    <property type="component" value="Unassembled WGS sequence"/>
</dbReference>
<dbReference type="GO" id="GO:0005615">
    <property type="term" value="C:extracellular space"/>
    <property type="evidence" value="ECO:0007669"/>
    <property type="project" value="InterPro"/>
</dbReference>
<dbReference type="InterPro" id="IPR023796">
    <property type="entry name" value="Serpin_dom"/>
</dbReference>
<dbReference type="SUPFAM" id="SSF56574">
    <property type="entry name" value="Serpins"/>
    <property type="match status" value="3"/>
</dbReference>
<dbReference type="GO" id="GO:0004867">
    <property type="term" value="F:serine-type endopeptidase inhibitor activity"/>
    <property type="evidence" value="ECO:0007669"/>
    <property type="project" value="UniProtKB-KW"/>
</dbReference>
<evidence type="ECO:0000313" key="8">
    <source>
        <dbReference type="Proteomes" id="UP000310200"/>
    </source>
</evidence>
<name>A0A4S2KG09_9HYME</name>
<dbReference type="Pfam" id="PF00079">
    <property type="entry name" value="Serpin"/>
    <property type="match status" value="2"/>
</dbReference>
<comment type="similarity">
    <text evidence="1 4">Belongs to the serpin family.</text>
</comment>
<evidence type="ECO:0000256" key="2">
    <source>
        <dbReference type="ARBA" id="ARBA00022690"/>
    </source>
</evidence>
<keyword evidence="2" id="KW-0646">Protease inhibitor</keyword>
<dbReference type="SMART" id="SM00093">
    <property type="entry name" value="SERPIN"/>
    <property type="match status" value="1"/>
</dbReference>
<dbReference type="Gene3D" id="3.30.497.10">
    <property type="entry name" value="Antithrombin, subunit I, domain 2"/>
    <property type="match status" value="3"/>
</dbReference>
<evidence type="ECO:0000259" key="6">
    <source>
        <dbReference type="SMART" id="SM00093"/>
    </source>
</evidence>
<keyword evidence="3" id="KW-0722">Serine protease inhibitor</keyword>
<dbReference type="CDD" id="cd19601">
    <property type="entry name" value="serpin42Da-like"/>
    <property type="match status" value="1"/>
</dbReference>
<proteinExistence type="inferred from homology"/>
<evidence type="ECO:0000256" key="3">
    <source>
        <dbReference type="ARBA" id="ARBA00022900"/>
    </source>
</evidence>
<keyword evidence="5" id="KW-0732">Signal</keyword>
<keyword evidence="8" id="KW-1185">Reference proteome</keyword>
<evidence type="ECO:0000256" key="1">
    <source>
        <dbReference type="ARBA" id="ARBA00009500"/>
    </source>
</evidence>
<protein>
    <submittedName>
        <fullName evidence="7">Serpin B10</fullName>
    </submittedName>
</protein>
<dbReference type="InterPro" id="IPR042185">
    <property type="entry name" value="Serpin_sf_2"/>
</dbReference>
<accession>A0A4S2KG09</accession>
<dbReference type="EMBL" id="QBLH01002493">
    <property type="protein sequence ID" value="TGZ48361.1"/>
    <property type="molecule type" value="Genomic_DNA"/>
</dbReference>
<dbReference type="PANTHER" id="PTHR11461:SF211">
    <property type="entry name" value="GH10112P-RELATED"/>
    <property type="match status" value="1"/>
</dbReference>
<dbReference type="STRING" id="300112.A0A4S2KG09"/>
<dbReference type="Gene3D" id="2.30.39.10">
    <property type="entry name" value="Alpha-1-antitrypsin, domain 1"/>
    <property type="match status" value="1"/>
</dbReference>
<dbReference type="AlphaFoldDB" id="A0A4S2KG09"/>
<gene>
    <name evidence="7" type="ORF">DBV15_04520</name>
</gene>
<evidence type="ECO:0000313" key="7">
    <source>
        <dbReference type="EMBL" id="TGZ48361.1"/>
    </source>
</evidence>
<dbReference type="InterPro" id="IPR000215">
    <property type="entry name" value="Serpin_fam"/>
</dbReference>
<comment type="caution">
    <text evidence="7">The sequence shown here is derived from an EMBL/GenBank/DDBJ whole genome shotgun (WGS) entry which is preliminary data.</text>
</comment>
<feature type="domain" description="Serpin" evidence="6">
    <location>
        <begin position="40"/>
        <end position="401"/>
    </location>
</feature>
<dbReference type="InterPro" id="IPR036186">
    <property type="entry name" value="Serpin_sf"/>
</dbReference>
<feature type="chain" id="PRO_5020461887" evidence="5">
    <location>
        <begin position="20"/>
        <end position="693"/>
    </location>
</feature>
<dbReference type="InterPro" id="IPR042178">
    <property type="entry name" value="Serpin_sf_1"/>
</dbReference>
<dbReference type="PANTHER" id="PTHR11461">
    <property type="entry name" value="SERINE PROTEASE INHIBITOR, SERPIN"/>
    <property type="match status" value="1"/>
</dbReference>
<evidence type="ECO:0000256" key="4">
    <source>
        <dbReference type="RuleBase" id="RU000411"/>
    </source>
</evidence>
<sequence>MRTLQRTFLAFCLFASTMATPTGKNLALQAVSQGAHLFSTNFVKNVAKEEPGNLICSPLSANIALSMAADGAVGATEAQFKDVLKLPATKPQTLEGYQNLIDKLNNVENVTLKLANKIFIGKIFPVKPEYKQDLETYYRSDIQSVDFAKGDEAANTVNTWCKEKTNNRIDSIISPTDVDPNTALILANAVYFKGKWAHEFDPKATTDRPFHIDANTVKEVPTMYRKGNYKYAELPEYDAKCIELPYANKEVSMVIILPNKIDGLAALTDKLEEVSAECSTRLAQTYEREVRVFLPKFKTESKLNLGDTLSQKMGLDKPFSNSAEFGGISDIPLKISKVVQKAFIEVNEEGSEAAAVTGASVRPLSGSWHPVEPISLHVDHPFLAIIKHNSVTLFLMKLLDYSRDLILQLEERFHGTLSVRLVRPVLISSFRPVPEFDVNLPFYYYIEYKSPNVHVLPGLSAHSFEPLIFNADRPFYYAIKHNAFALYEEEELEIDHPFVYTIVKTSSKGEKGVREVIPLFFGNLDNFLCAYFYAFITFTTTKNFLRIFCLFASTMVIPTGNNLAIQAVSQGAHLFSTNFVKNVAKEAPGNLICSPLSANIVLSMAANGAVGDTEAQFKDVLKLPDTKSQTLEGYQNLIDKLNMGLDKPFNFSYEFGGILDYRRLKIDKIVQKAFIEVNEEGSEAAAVTENYNK</sequence>
<reference evidence="7 8" key="1">
    <citation type="journal article" date="2019" name="Philos. Trans. R. Soc. Lond., B, Biol. Sci.">
        <title>Ant behaviour and brain gene expression of defending hosts depend on the ecological success of the intruding social parasite.</title>
        <authorList>
            <person name="Kaur R."/>
            <person name="Stoldt M."/>
            <person name="Jongepier E."/>
            <person name="Feldmeyer B."/>
            <person name="Menzel F."/>
            <person name="Bornberg-Bauer E."/>
            <person name="Foitzik S."/>
        </authorList>
    </citation>
    <scope>NUCLEOTIDE SEQUENCE [LARGE SCALE GENOMIC DNA]</scope>
    <source>
        <tissue evidence="7">Whole body</tissue>
    </source>
</reference>
<evidence type="ECO:0000256" key="5">
    <source>
        <dbReference type="SAM" id="SignalP"/>
    </source>
</evidence>
<organism evidence="7 8">
    <name type="scientific">Temnothorax longispinosus</name>
    <dbReference type="NCBI Taxonomy" id="300112"/>
    <lineage>
        <taxon>Eukaryota</taxon>
        <taxon>Metazoa</taxon>
        <taxon>Ecdysozoa</taxon>
        <taxon>Arthropoda</taxon>
        <taxon>Hexapoda</taxon>
        <taxon>Insecta</taxon>
        <taxon>Pterygota</taxon>
        <taxon>Neoptera</taxon>
        <taxon>Endopterygota</taxon>
        <taxon>Hymenoptera</taxon>
        <taxon>Apocrita</taxon>
        <taxon>Aculeata</taxon>
        <taxon>Formicoidea</taxon>
        <taxon>Formicidae</taxon>
        <taxon>Myrmicinae</taxon>
        <taxon>Temnothorax</taxon>
    </lineage>
</organism>